<dbReference type="GO" id="GO:1990316">
    <property type="term" value="C:Atg1/ULK1 kinase complex"/>
    <property type="evidence" value="ECO:0007669"/>
    <property type="project" value="TreeGrafter"/>
</dbReference>
<dbReference type="GO" id="GO:0000045">
    <property type="term" value="P:autophagosome assembly"/>
    <property type="evidence" value="ECO:0007669"/>
    <property type="project" value="InterPro"/>
</dbReference>
<keyword evidence="15" id="KW-0131">Cell cycle</keyword>
<keyword evidence="11 19" id="KW-0175">Coiled coil</keyword>
<feature type="domain" description="Autophagy-related protein 11 C-terminal" evidence="22">
    <location>
        <begin position="972"/>
        <end position="1098"/>
    </location>
</feature>
<evidence type="ECO:0000259" key="22">
    <source>
        <dbReference type="Pfam" id="PF10377"/>
    </source>
</evidence>
<dbReference type="PANTHER" id="PTHR13222">
    <property type="entry name" value="RB1-INDUCIBLE COILED-COIL"/>
    <property type="match status" value="1"/>
</dbReference>
<dbReference type="GO" id="GO:0060090">
    <property type="term" value="F:molecular adaptor activity"/>
    <property type="evidence" value="ECO:0007669"/>
    <property type="project" value="TreeGrafter"/>
</dbReference>
<reference evidence="24" key="2">
    <citation type="submission" date="2018-07" db="EMBL/GenBank/DDBJ databases">
        <authorList>
            <person name="Quirk P.G."/>
            <person name="Krulwich T.A."/>
        </authorList>
    </citation>
    <scope>NUCLEOTIDE SEQUENCE</scope>
</reference>
<dbReference type="VEuPathDB" id="VectorBase:CSON000167"/>
<dbReference type="AlphaFoldDB" id="A0A336K3N1"/>
<dbReference type="GO" id="GO:0061723">
    <property type="term" value="P:glycophagy"/>
    <property type="evidence" value="ECO:0007669"/>
    <property type="project" value="TreeGrafter"/>
</dbReference>
<keyword evidence="5" id="KW-0813">Transport</keyword>
<evidence type="ECO:0000256" key="15">
    <source>
        <dbReference type="ARBA" id="ARBA00023306"/>
    </source>
</evidence>
<dbReference type="Pfam" id="PF04108">
    <property type="entry name" value="ATG17_like"/>
    <property type="match status" value="1"/>
</dbReference>
<feature type="compositionally biased region" description="Low complexity" evidence="20">
    <location>
        <begin position="1205"/>
        <end position="1216"/>
    </location>
</feature>
<dbReference type="PANTHER" id="PTHR13222:SF1">
    <property type="entry name" value="RB1-INDUCIBLE COILED-COIL PROTEIN 1"/>
    <property type="match status" value="1"/>
</dbReference>
<feature type="domain" description="Autophagy protein ATG17-like" evidence="21">
    <location>
        <begin position="117"/>
        <end position="517"/>
    </location>
</feature>
<keyword evidence="12" id="KW-0804">Transcription</keyword>
<dbReference type="GO" id="GO:0019901">
    <property type="term" value="F:protein kinase binding"/>
    <property type="evidence" value="ECO:0007669"/>
    <property type="project" value="UniProtKB-ARBA"/>
</dbReference>
<dbReference type="EMBL" id="UFQT01000101">
    <property type="protein sequence ID" value="SSX19956.1"/>
    <property type="molecule type" value="Genomic_DNA"/>
</dbReference>
<evidence type="ECO:0000256" key="6">
    <source>
        <dbReference type="ARBA" id="ARBA00022490"/>
    </source>
</evidence>
<keyword evidence="10" id="KW-0805">Transcription regulation</keyword>
<keyword evidence="14" id="KW-0539">Nucleus</keyword>
<feature type="coiled-coil region" evidence="19">
    <location>
        <begin position="789"/>
        <end position="830"/>
    </location>
</feature>
<evidence type="ECO:0000256" key="8">
    <source>
        <dbReference type="ARBA" id="ARBA00022927"/>
    </source>
</evidence>
<dbReference type="EMBL" id="UFQS01000101">
    <property type="protein sequence ID" value="SSW99576.1"/>
    <property type="molecule type" value="Genomic_DNA"/>
</dbReference>
<evidence type="ECO:0000259" key="21">
    <source>
        <dbReference type="Pfam" id="PF04108"/>
    </source>
</evidence>
<comment type="function">
    <text evidence="16">Involved in autophagy. Regulates early events but also late events of autophagosome formation through direct interaction with Atg16L1. Required for the formation of the autophagosome-like double-membrane structure that surrounds the Salmonella-containing vacuole (SCV) during S.typhimurium infection and subsequent xenophagy. Involved in repair of DNA damage caused by ionizing radiation, which subsequently improves cell survival by decreasing apoptosis. Inhibits PTK2/FAK1 and PTK2B/PYK2 kinase activity, affecting their downstream signaling pathways. Plays a role as a modulator of TGF-beta-signaling by restricting substrate specificity of RNF111. Functions as a DNA-binding transcription factor. Is a potent regulator of the RB1 pathway through induction of RB1 expression. Plays a crucial role in muscular differentiation. Plays an indispensable role in fetal hematopoiesis and in the regulation of neuronal homeostasis.</text>
</comment>
<dbReference type="OMA" id="QPEFESW"/>
<evidence type="ECO:0000256" key="16">
    <source>
        <dbReference type="ARBA" id="ARBA00053494"/>
    </source>
</evidence>
<evidence type="ECO:0000256" key="4">
    <source>
        <dbReference type="ARBA" id="ARBA00004514"/>
    </source>
</evidence>
<dbReference type="GO" id="GO:0031090">
    <property type="term" value="C:organelle membrane"/>
    <property type="evidence" value="ECO:0007669"/>
    <property type="project" value="UniProtKB-ARBA"/>
</dbReference>
<reference evidence="23" key="1">
    <citation type="submission" date="2018-04" db="EMBL/GenBank/DDBJ databases">
        <authorList>
            <person name="Go L.Y."/>
            <person name="Mitchell J.A."/>
        </authorList>
    </citation>
    <scope>NUCLEOTIDE SEQUENCE</scope>
    <source>
        <tissue evidence="23">Whole organism</tissue>
    </source>
</reference>
<keyword evidence="6" id="KW-0963">Cytoplasm</keyword>
<sequence>MLYVFHVDSGRMLTFDMNIAVESVQYLKEIIERHHAIPAKDQVLLVSGGETLQSNARVGKYSAGTDTNPIFMFCKSLTETKNIPPWPSIDSDIDLKQQVDRCLELPATYNTVVTRAQLAQQIHQMACEEFRICENLVHEQHLQQQGWCAVVANLEDITTDFQERCEVFFRGFNEHLDKRVEYVDYLKNFNEDLSKLAKIPILPGLLQCAENKRFSAFDEVYDDAEFNKSSNSDKNNQDNNDRQAVQSDEQVNKSGSSNSDKNCEQIKSGKKGESKGLSLLQWISETENQRSLRNMAENCATELERFNEKNRDDLQAEIKMAVDAAQREDMKEIKGLEDRLQGLEQLMFDAKKIVQEQSELSTAFQQNQKRAANIGDTSILPDLCASHKGQLMVMLKNHKKLFDIRRRCSKAKDELGANLFQRLRFIITIENRMWQIDSRLLFYHNCLKRLQKHLNIIEQIHQAPTVYVTAVNEAVRRKEFSDAFLTWASNLSCHLQTIYNDELVRRQDFAVIFDGHFLSSLFPGMNDVPPPFATENPAIFDTSLPNLTRKDIAELTSQLPEYATKSNYLQEMDNVVQFFTHSRNQHKIFLSDEKEISKQGEPLLLKPVDIHSHLKEGFESETDTEEFEKVGQSHLQPGANSVPLTMNKPELCSVTTSTVAVMMKSAETLTEDNYETTQMKINRLKVLLENMQTLSKTSIDIIRQELKQVRSDLHVSRNHFASDVKNLKHTWNMLELEVKNRERELIQRLTVDFELEMNDIRKSLNIKQDEIQILLNDKTLNEAARIDEITQHENEKSVLRDAVEKLTEEMAQLKTELDNTIALKEQAIREIRETHKIEIDSVKSRLKLIASVDRSPSDTSLEKIERPDMIDIVNHEMIVAQVKEDLTKEKNKAIQNAIEAERIKIAELNKDKGGCSSQDSFKRILDEKERKIETLLEREEILVRENLKMRDTIQSLADSEINGSQMSLLRDRLDQLLQDKEKLELELRKVKQKLAKYQTDCGKRTATIESCSVGDLVTIVWNPAHEQFTLVQDSQTLYFLHADSYADLGISAPSVPGTLPAIMHTFGIITKKDYCRARKDENRYKVSRGSQFYVIKAKARIPFNRREANINTTSCSTTQRLSTTQLINSFAQTDVEPLFENDMVDSGVSEQQKSVYKDRTGSVETAEERLDEVDGSVDGTVSRAVDVLDETIIQLMIDSSEIDGSSTQAQVSSTTTLAGGSNSSSRKELDDDDLMDSLSDAEFRSLENTKHEEEL</sequence>
<dbReference type="Pfam" id="PF10377">
    <property type="entry name" value="ATG11"/>
    <property type="match status" value="1"/>
</dbReference>
<keyword evidence="9" id="KW-0072">Autophagy</keyword>
<evidence type="ECO:0000256" key="11">
    <source>
        <dbReference type="ARBA" id="ARBA00023054"/>
    </source>
</evidence>
<dbReference type="InterPro" id="IPR045326">
    <property type="entry name" value="ATG17-like_dom"/>
</dbReference>
<evidence type="ECO:0000256" key="13">
    <source>
        <dbReference type="ARBA" id="ARBA00023228"/>
    </source>
</evidence>
<feature type="compositionally biased region" description="Basic and acidic residues" evidence="20">
    <location>
        <begin position="1241"/>
        <end position="1255"/>
    </location>
</feature>
<feature type="compositionally biased region" description="Polar residues" evidence="20">
    <location>
        <begin position="242"/>
        <end position="260"/>
    </location>
</feature>
<dbReference type="GO" id="GO:0000422">
    <property type="term" value="P:autophagy of mitochondrion"/>
    <property type="evidence" value="ECO:0007669"/>
    <property type="project" value="TreeGrafter"/>
</dbReference>
<feature type="coiled-coil region" evidence="19">
    <location>
        <begin position="883"/>
        <end position="1000"/>
    </location>
</feature>
<dbReference type="GO" id="GO:0034727">
    <property type="term" value="P:piecemeal microautophagy of the nucleus"/>
    <property type="evidence" value="ECO:0007669"/>
    <property type="project" value="TreeGrafter"/>
</dbReference>
<name>A0A336K3N1_CULSO</name>
<dbReference type="GO" id="GO:0034045">
    <property type="term" value="C:phagophore assembly site membrane"/>
    <property type="evidence" value="ECO:0007669"/>
    <property type="project" value="TreeGrafter"/>
</dbReference>
<proteinExistence type="predicted"/>
<comment type="subcellular location">
    <subcellularLocation>
        <location evidence="4">Cytoplasm</location>
        <location evidence="4">Cytosol</location>
    </subcellularLocation>
    <subcellularLocation>
        <location evidence="3">Lysosome</location>
    </subcellularLocation>
    <subcellularLocation>
        <location evidence="1">Nucleus</location>
    </subcellularLocation>
    <subcellularLocation>
        <location evidence="2">Preautophagosomal structure</location>
    </subcellularLocation>
</comment>
<evidence type="ECO:0000256" key="1">
    <source>
        <dbReference type="ARBA" id="ARBA00004123"/>
    </source>
</evidence>
<protein>
    <recommendedName>
        <fullName evidence="17">RB1-inducible coiled-coil protein 1</fullName>
    </recommendedName>
    <alternativeName>
        <fullName evidence="18">FAK family kinase-interacting protein of 200 kDa</fullName>
    </alternativeName>
</protein>
<evidence type="ECO:0000256" key="12">
    <source>
        <dbReference type="ARBA" id="ARBA00023163"/>
    </source>
</evidence>
<evidence type="ECO:0000256" key="7">
    <source>
        <dbReference type="ARBA" id="ARBA00022553"/>
    </source>
</evidence>
<dbReference type="GO" id="GO:0005634">
    <property type="term" value="C:nucleus"/>
    <property type="evidence" value="ECO:0007669"/>
    <property type="project" value="UniProtKB-SubCell"/>
</dbReference>
<gene>
    <name evidence="23" type="primary">CSON000167</name>
</gene>
<dbReference type="GO" id="GO:0015031">
    <property type="term" value="P:protein transport"/>
    <property type="evidence" value="ECO:0007669"/>
    <property type="project" value="UniProtKB-KW"/>
</dbReference>
<feature type="region of interest" description="Disordered" evidence="20">
    <location>
        <begin position="1203"/>
        <end position="1255"/>
    </location>
</feature>
<evidence type="ECO:0000256" key="14">
    <source>
        <dbReference type="ARBA" id="ARBA00023242"/>
    </source>
</evidence>
<dbReference type="FunFam" id="3.10.20.90:FF:000049">
    <property type="entry name" value="RB1-inducible coiled-coil protein 1 isoform X1"/>
    <property type="match status" value="1"/>
</dbReference>
<evidence type="ECO:0000256" key="18">
    <source>
        <dbReference type="ARBA" id="ARBA00080154"/>
    </source>
</evidence>
<organism evidence="23">
    <name type="scientific">Culicoides sonorensis</name>
    <name type="common">Biting midge</name>
    <dbReference type="NCBI Taxonomy" id="179676"/>
    <lineage>
        <taxon>Eukaryota</taxon>
        <taxon>Metazoa</taxon>
        <taxon>Ecdysozoa</taxon>
        <taxon>Arthropoda</taxon>
        <taxon>Hexapoda</taxon>
        <taxon>Insecta</taxon>
        <taxon>Pterygota</taxon>
        <taxon>Neoptera</taxon>
        <taxon>Endopterygota</taxon>
        <taxon>Diptera</taxon>
        <taxon>Nematocera</taxon>
        <taxon>Chironomoidea</taxon>
        <taxon>Ceratopogonidae</taxon>
        <taxon>Ceratopogoninae</taxon>
        <taxon>Culicoides</taxon>
        <taxon>Monoculicoides</taxon>
    </lineage>
</organism>
<evidence type="ECO:0000256" key="2">
    <source>
        <dbReference type="ARBA" id="ARBA00004329"/>
    </source>
</evidence>
<dbReference type="GO" id="GO:0034517">
    <property type="term" value="P:ribophagy"/>
    <property type="evidence" value="ECO:0007669"/>
    <property type="project" value="TreeGrafter"/>
</dbReference>
<feature type="coiled-coil region" evidence="19">
    <location>
        <begin position="326"/>
        <end position="353"/>
    </location>
</feature>
<keyword evidence="7" id="KW-0597">Phosphoprotein</keyword>
<evidence type="ECO:0000256" key="19">
    <source>
        <dbReference type="SAM" id="Coils"/>
    </source>
</evidence>
<evidence type="ECO:0000256" key="5">
    <source>
        <dbReference type="ARBA" id="ARBA00022448"/>
    </source>
</evidence>
<accession>A0A336K3N1</accession>
<dbReference type="CDD" id="cd17060">
    <property type="entry name" value="Ubl_RB1CC1"/>
    <property type="match status" value="1"/>
</dbReference>
<dbReference type="GO" id="GO:0005829">
    <property type="term" value="C:cytosol"/>
    <property type="evidence" value="ECO:0007669"/>
    <property type="project" value="UniProtKB-SubCell"/>
</dbReference>
<dbReference type="GO" id="GO:0008285">
    <property type="term" value="P:negative regulation of cell population proliferation"/>
    <property type="evidence" value="ECO:0007669"/>
    <property type="project" value="UniProtKB-ARBA"/>
</dbReference>
<keyword evidence="13" id="KW-0458">Lysosome</keyword>
<evidence type="ECO:0000256" key="3">
    <source>
        <dbReference type="ARBA" id="ARBA00004371"/>
    </source>
</evidence>
<evidence type="ECO:0000256" key="9">
    <source>
        <dbReference type="ARBA" id="ARBA00023006"/>
    </source>
</evidence>
<dbReference type="GO" id="GO:0061709">
    <property type="term" value="P:reticulophagy"/>
    <property type="evidence" value="ECO:0007669"/>
    <property type="project" value="TreeGrafter"/>
</dbReference>
<feature type="region of interest" description="Disordered" evidence="20">
    <location>
        <begin position="226"/>
        <end position="272"/>
    </location>
</feature>
<dbReference type="GO" id="GO:0005764">
    <property type="term" value="C:lysosome"/>
    <property type="evidence" value="ECO:0007669"/>
    <property type="project" value="UniProtKB-SubCell"/>
</dbReference>
<evidence type="ECO:0000313" key="24">
    <source>
        <dbReference type="EMBL" id="SSX19956.1"/>
    </source>
</evidence>
<evidence type="ECO:0000313" key="23">
    <source>
        <dbReference type="EMBL" id="SSW99576.1"/>
    </source>
</evidence>
<keyword evidence="8" id="KW-0653">Protein transport</keyword>
<evidence type="ECO:0000256" key="10">
    <source>
        <dbReference type="ARBA" id="ARBA00023015"/>
    </source>
</evidence>
<dbReference type="InterPro" id="IPR040040">
    <property type="entry name" value="ATG11"/>
</dbReference>
<evidence type="ECO:0000256" key="17">
    <source>
        <dbReference type="ARBA" id="ARBA00069790"/>
    </source>
</evidence>
<dbReference type="Gene3D" id="3.10.20.90">
    <property type="entry name" value="Phosphatidylinositol 3-kinase Catalytic Subunit, Chain A, domain 1"/>
    <property type="match status" value="1"/>
</dbReference>
<evidence type="ECO:0000256" key="20">
    <source>
        <dbReference type="SAM" id="MobiDB-lite"/>
    </source>
</evidence>
<dbReference type="InterPro" id="IPR019460">
    <property type="entry name" value="Atg11_C"/>
</dbReference>